<comment type="catalytic activity">
    <reaction evidence="4 5">
        <text>tRNA(His) + L-histidine + ATP = L-histidyl-tRNA(His) + AMP + diphosphate + H(+)</text>
        <dbReference type="Rhea" id="RHEA:17313"/>
        <dbReference type="Rhea" id="RHEA-COMP:9665"/>
        <dbReference type="Rhea" id="RHEA-COMP:9689"/>
        <dbReference type="ChEBI" id="CHEBI:15378"/>
        <dbReference type="ChEBI" id="CHEBI:30616"/>
        <dbReference type="ChEBI" id="CHEBI:33019"/>
        <dbReference type="ChEBI" id="CHEBI:57595"/>
        <dbReference type="ChEBI" id="CHEBI:78442"/>
        <dbReference type="ChEBI" id="CHEBI:78527"/>
        <dbReference type="ChEBI" id="CHEBI:456215"/>
        <dbReference type="EC" id="6.1.1.21"/>
    </reaction>
</comment>
<dbReference type="GO" id="GO:0005524">
    <property type="term" value="F:ATP binding"/>
    <property type="evidence" value="ECO:0007669"/>
    <property type="project" value="UniProtKB-UniRule"/>
</dbReference>
<keyword evidence="5" id="KW-0067">ATP-binding</keyword>
<evidence type="ECO:0000256" key="4">
    <source>
        <dbReference type="ARBA" id="ARBA00047639"/>
    </source>
</evidence>
<dbReference type="EC" id="6.1.1.21" evidence="5"/>
<evidence type="ECO:0000313" key="9">
    <source>
        <dbReference type="Proteomes" id="UP000033946"/>
    </source>
</evidence>
<feature type="binding site" evidence="6">
    <location>
        <position position="124"/>
    </location>
    <ligand>
        <name>L-histidine</name>
        <dbReference type="ChEBI" id="CHEBI:57595"/>
    </ligand>
</feature>
<evidence type="ECO:0000256" key="3">
    <source>
        <dbReference type="ARBA" id="ARBA00023146"/>
    </source>
</evidence>
<keyword evidence="5" id="KW-0648">Protein biosynthesis</keyword>
<dbReference type="InterPro" id="IPR006195">
    <property type="entry name" value="aa-tRNA-synth_II"/>
</dbReference>
<dbReference type="GO" id="GO:0005737">
    <property type="term" value="C:cytoplasm"/>
    <property type="evidence" value="ECO:0007669"/>
    <property type="project" value="UniProtKB-SubCell"/>
</dbReference>
<dbReference type="AlphaFoldDB" id="A0A0G1QTX8"/>
<dbReference type="PANTHER" id="PTHR43707:SF1">
    <property type="entry name" value="HISTIDINE--TRNA LIGASE, MITOCHONDRIAL-RELATED"/>
    <property type="match status" value="1"/>
</dbReference>
<comment type="caution">
    <text evidence="8">The sequence shown here is derived from an EMBL/GenBank/DDBJ whole genome shotgun (WGS) entry which is preliminary data.</text>
</comment>
<comment type="subcellular location">
    <subcellularLocation>
        <location evidence="5">Cytoplasm</location>
    </subcellularLocation>
</comment>
<dbReference type="PIRSF" id="PIRSF001549">
    <property type="entry name" value="His-tRNA_synth"/>
    <property type="match status" value="1"/>
</dbReference>
<protein>
    <recommendedName>
        <fullName evidence="5">Histidine--tRNA ligase</fullName>
        <ecNumber evidence="5">6.1.1.21</ecNumber>
    </recommendedName>
    <alternativeName>
        <fullName evidence="5">Histidyl-tRNA synthetase</fullName>
        <shortName evidence="5">HisRS</shortName>
    </alternativeName>
</protein>
<dbReference type="SUPFAM" id="SSF52954">
    <property type="entry name" value="Class II aaRS ABD-related"/>
    <property type="match status" value="1"/>
</dbReference>
<evidence type="ECO:0000259" key="7">
    <source>
        <dbReference type="PROSITE" id="PS50862"/>
    </source>
</evidence>
<evidence type="ECO:0000256" key="6">
    <source>
        <dbReference type="PIRSR" id="PIRSR001549-1"/>
    </source>
</evidence>
<evidence type="ECO:0000313" key="8">
    <source>
        <dbReference type="EMBL" id="KKU48446.1"/>
    </source>
</evidence>
<gene>
    <name evidence="5" type="primary">hisS</name>
    <name evidence="8" type="ORF">UX69_C0016G0005</name>
</gene>
<dbReference type="Gene3D" id="3.40.50.800">
    <property type="entry name" value="Anticodon-binding domain"/>
    <property type="match status" value="1"/>
</dbReference>
<dbReference type="CDD" id="cd00773">
    <property type="entry name" value="HisRS-like_core"/>
    <property type="match status" value="1"/>
</dbReference>
<evidence type="ECO:0000256" key="2">
    <source>
        <dbReference type="ARBA" id="ARBA00022741"/>
    </source>
</evidence>
<reference evidence="8 9" key="1">
    <citation type="journal article" date="2015" name="Nature">
        <title>rRNA introns, odd ribosomes, and small enigmatic genomes across a large radiation of phyla.</title>
        <authorList>
            <person name="Brown C.T."/>
            <person name="Hug L.A."/>
            <person name="Thomas B.C."/>
            <person name="Sharon I."/>
            <person name="Castelle C.J."/>
            <person name="Singh A."/>
            <person name="Wilkins M.J."/>
            <person name="Williams K.H."/>
            <person name="Banfield J.F."/>
        </authorList>
    </citation>
    <scope>NUCLEOTIDE SEQUENCE [LARGE SCALE GENOMIC DNA]</scope>
</reference>
<dbReference type="GO" id="GO:0006427">
    <property type="term" value="P:histidyl-tRNA aminoacylation"/>
    <property type="evidence" value="ECO:0007669"/>
    <property type="project" value="UniProtKB-UniRule"/>
</dbReference>
<keyword evidence="5" id="KW-0963">Cytoplasm</keyword>
<dbReference type="Pfam" id="PF03129">
    <property type="entry name" value="HGTP_anticodon"/>
    <property type="match status" value="1"/>
</dbReference>
<dbReference type="PANTHER" id="PTHR43707">
    <property type="entry name" value="HISTIDYL-TRNA SYNTHETASE"/>
    <property type="match status" value="1"/>
</dbReference>
<name>A0A0G1QTX8_UNCKA</name>
<keyword evidence="2 5" id="KW-0547">Nucleotide-binding</keyword>
<feature type="binding site" evidence="6">
    <location>
        <position position="110"/>
    </location>
    <ligand>
        <name>L-histidine</name>
        <dbReference type="ChEBI" id="CHEBI:57595"/>
    </ligand>
</feature>
<feature type="binding site" evidence="6">
    <location>
        <position position="272"/>
    </location>
    <ligand>
        <name>L-histidine</name>
        <dbReference type="ChEBI" id="CHEBI:57595"/>
    </ligand>
</feature>
<proteinExistence type="inferred from homology"/>
<evidence type="ECO:0000256" key="1">
    <source>
        <dbReference type="ARBA" id="ARBA00008226"/>
    </source>
</evidence>
<keyword evidence="3 5" id="KW-0030">Aminoacyl-tRNA synthetase</keyword>
<dbReference type="InterPro" id="IPR004154">
    <property type="entry name" value="Anticodon-bd"/>
</dbReference>
<dbReference type="Gene3D" id="3.30.930.10">
    <property type="entry name" value="Bira Bifunctional Protein, Domain 2"/>
    <property type="match status" value="1"/>
</dbReference>
<dbReference type="Proteomes" id="UP000033946">
    <property type="component" value="Unassembled WGS sequence"/>
</dbReference>
<dbReference type="InterPro" id="IPR004516">
    <property type="entry name" value="HisRS/HisZ"/>
</dbReference>
<dbReference type="InterPro" id="IPR015807">
    <property type="entry name" value="His-tRNA-ligase"/>
</dbReference>
<dbReference type="GO" id="GO:0004821">
    <property type="term" value="F:histidine-tRNA ligase activity"/>
    <property type="evidence" value="ECO:0007669"/>
    <property type="project" value="UniProtKB-UniRule"/>
</dbReference>
<dbReference type="Pfam" id="PF13393">
    <property type="entry name" value="tRNA-synt_His"/>
    <property type="match status" value="1"/>
</dbReference>
<accession>A0A0G1QTX8</accession>
<dbReference type="InterPro" id="IPR045864">
    <property type="entry name" value="aa-tRNA-synth_II/BPL/LPL"/>
</dbReference>
<dbReference type="InterPro" id="IPR041715">
    <property type="entry name" value="HisRS-like_core"/>
</dbReference>
<sequence>MLSTQPYKGARDFYPQDMQIRNYIFETWKKVCKLYGYEEYDFPILEPFEIFAAKTGEEIVNQQLFSFEDKSGRKLAMRPEITPGTVRMLAARYKALVKPIRWFMIGNNWRYEQPQKGRGREFYQLEVNIFGSANIAADFEIFSIIIDLMKAFGANETMFSLSVSDRRLVTGLLEDALSLTDAQILGTRRLMDRRSKMSKDAFESTLQVIGLDKAQIQKVEQFMSSSFENLSQVILPSILTANEGYQNLLNLFELLKQVDLAKFCKFDPSIIRGFDYSDGLVYEVFDKNPKNTRSLFGGERFDKLIQIFGDYDLPATGFAMGDVTLNEFLLGWSLIPNLRQQPDFLVALWPKNSSDYIKTANYVATKLRDTGKSVVVWVDPNTKLEKQLKYANRKEIPQVVIIGKTELENNTVTIKDMQTGSQETKPLDKFLNDIS</sequence>
<feature type="domain" description="Aminoacyl-transfer RNA synthetases class-II family profile" evidence="7">
    <location>
        <begin position="1"/>
        <end position="435"/>
    </location>
</feature>
<keyword evidence="5 8" id="KW-0436">Ligase</keyword>
<comment type="subunit">
    <text evidence="5">Homodimer.</text>
</comment>
<dbReference type="HAMAP" id="MF_00127">
    <property type="entry name" value="His_tRNA_synth"/>
    <property type="match status" value="1"/>
</dbReference>
<dbReference type="InterPro" id="IPR036621">
    <property type="entry name" value="Anticodon-bd_dom_sf"/>
</dbReference>
<dbReference type="SUPFAM" id="SSF55681">
    <property type="entry name" value="Class II aaRS and biotin synthetases"/>
    <property type="match status" value="1"/>
</dbReference>
<dbReference type="EMBL" id="LCNE01000016">
    <property type="protein sequence ID" value="KKU48446.1"/>
    <property type="molecule type" value="Genomic_DNA"/>
</dbReference>
<comment type="similarity">
    <text evidence="1 5">Belongs to the class-II aminoacyl-tRNA synthetase family.</text>
</comment>
<feature type="binding site" evidence="6">
    <location>
        <begin position="80"/>
        <end position="82"/>
    </location>
    <ligand>
        <name>L-histidine</name>
        <dbReference type="ChEBI" id="CHEBI:57595"/>
    </ligand>
</feature>
<organism evidence="8 9">
    <name type="scientific">candidate division WWE3 bacterium GW2011_GWA2_46_9</name>
    <dbReference type="NCBI Taxonomy" id="1619111"/>
    <lineage>
        <taxon>Bacteria</taxon>
        <taxon>Katanobacteria</taxon>
    </lineage>
</organism>
<dbReference type="PROSITE" id="PS50862">
    <property type="entry name" value="AA_TRNA_LIGASE_II"/>
    <property type="match status" value="1"/>
</dbReference>
<evidence type="ECO:0000256" key="5">
    <source>
        <dbReference type="HAMAP-Rule" id="MF_00127"/>
    </source>
</evidence>
<dbReference type="NCBIfam" id="TIGR00442">
    <property type="entry name" value="hisS"/>
    <property type="match status" value="1"/>
</dbReference>